<keyword evidence="7" id="KW-0804">Transcription</keyword>
<dbReference type="PANTHER" id="PTHR13115:SF29">
    <property type="entry name" value="ZINC FINGER CCCH DOMAIN-CONTAINING PROTEIN 19"/>
    <property type="match status" value="1"/>
</dbReference>
<dbReference type="EnsemblPlants" id="TraesCS5A02G557400.1">
    <property type="protein sequence ID" value="TraesCS5A02G557400.1"/>
    <property type="gene ID" value="TraesCS5A02G557400"/>
</dbReference>
<dbReference type="SUPFAM" id="SSF159042">
    <property type="entry name" value="Plus3-like"/>
    <property type="match status" value="1"/>
</dbReference>
<evidence type="ECO:0000259" key="11">
    <source>
        <dbReference type="PROSITE" id="PS50016"/>
    </source>
</evidence>
<evidence type="ECO:0000256" key="9">
    <source>
        <dbReference type="PROSITE-ProRule" id="PRU00146"/>
    </source>
</evidence>
<dbReference type="Gramene" id="TraesCS5A02G557400.1">
    <property type="protein sequence ID" value="TraesCS5A02G557400.1"/>
    <property type="gene ID" value="TraesCS5A02G557400"/>
</dbReference>
<feature type="compositionally biased region" description="Polar residues" evidence="10">
    <location>
        <begin position="1015"/>
        <end position="1033"/>
    </location>
</feature>
<dbReference type="Pfam" id="PF02213">
    <property type="entry name" value="GYF"/>
    <property type="match status" value="1"/>
</dbReference>
<dbReference type="PROSITE" id="PS51925">
    <property type="entry name" value="SWIB_MDM2"/>
    <property type="match status" value="1"/>
</dbReference>
<evidence type="ECO:0000313" key="15">
    <source>
        <dbReference type="EnsemblPlants" id="TraesCS5A02G557400.1"/>
    </source>
</evidence>
<dbReference type="Gramene" id="TraesKAR5A01G0438050.1">
    <property type="protein sequence ID" value="cds.TraesKAR5A01G0438050.1"/>
    <property type="gene ID" value="TraesKAR5A01G0438050"/>
</dbReference>
<dbReference type="Gene3D" id="3.90.70.200">
    <property type="entry name" value="Plus-3 domain"/>
    <property type="match status" value="1"/>
</dbReference>
<dbReference type="InterPro" id="IPR019787">
    <property type="entry name" value="Znf_PHD-finger"/>
</dbReference>
<dbReference type="GO" id="GO:0008270">
    <property type="term" value="F:zinc ion binding"/>
    <property type="evidence" value="ECO:0007669"/>
    <property type="project" value="UniProtKB-KW"/>
</dbReference>
<feature type="region of interest" description="Disordered" evidence="10">
    <location>
        <begin position="1099"/>
        <end position="1285"/>
    </location>
</feature>
<dbReference type="SUPFAM" id="SSF57903">
    <property type="entry name" value="FYVE/PHD zinc finger"/>
    <property type="match status" value="1"/>
</dbReference>
<dbReference type="InterPro" id="IPR036885">
    <property type="entry name" value="SWIB_MDM2_dom_sf"/>
</dbReference>
<dbReference type="SMART" id="SM00249">
    <property type="entry name" value="PHD"/>
    <property type="match status" value="1"/>
</dbReference>
<evidence type="ECO:0000256" key="7">
    <source>
        <dbReference type="ARBA" id="ARBA00023163"/>
    </source>
</evidence>
<keyword evidence="2" id="KW-0479">Metal-binding</keyword>
<dbReference type="Gramene" id="TraesWEE_scaffold_018854_01G000200.1">
    <property type="protein sequence ID" value="TraesWEE_scaffold_018854_01G000200.1"/>
    <property type="gene ID" value="TraesWEE_scaffold_018854_01G000200"/>
</dbReference>
<reference evidence="15" key="1">
    <citation type="submission" date="2018-08" db="EMBL/GenBank/DDBJ databases">
        <authorList>
            <person name="Rossello M."/>
        </authorList>
    </citation>
    <scope>NUCLEOTIDE SEQUENCE [LARGE SCALE GENOMIC DNA]</scope>
    <source>
        <strain evidence="15">cv. Chinese Spring</strain>
    </source>
</reference>
<dbReference type="InterPro" id="IPR019786">
    <property type="entry name" value="Zinc_finger_PHD-type_CS"/>
</dbReference>
<name>A0A3B6KUS2_WHEAT</name>
<evidence type="ECO:0000256" key="10">
    <source>
        <dbReference type="SAM" id="MobiDB-lite"/>
    </source>
</evidence>
<feature type="region of interest" description="Disordered" evidence="10">
    <location>
        <begin position="689"/>
        <end position="716"/>
    </location>
</feature>
<dbReference type="Gramene" id="TraesLAC5A03G02738470.1">
    <property type="protein sequence ID" value="TraesLAC5A03G02738470.1"/>
    <property type="gene ID" value="TraesLAC5A03G02738470"/>
</dbReference>
<evidence type="ECO:0000259" key="13">
    <source>
        <dbReference type="PROSITE" id="PS51360"/>
    </source>
</evidence>
<evidence type="ECO:0000256" key="2">
    <source>
        <dbReference type="ARBA" id="ARBA00022723"/>
    </source>
</evidence>
<dbReference type="FunFam" id="3.30.1490.40:FF:000003">
    <property type="entry name" value="Zinc finger CCCH domain-containing protein 19"/>
    <property type="match status" value="1"/>
</dbReference>
<feature type="compositionally biased region" description="Basic residues" evidence="10">
    <location>
        <begin position="307"/>
        <end position="322"/>
    </location>
</feature>
<dbReference type="InterPro" id="IPR013083">
    <property type="entry name" value="Znf_RING/FYVE/PHD"/>
</dbReference>
<keyword evidence="8" id="KW-0539">Nucleus</keyword>
<dbReference type="Gramene" id="TraesNOR5A03G02811500.1">
    <property type="protein sequence ID" value="TraesNOR5A03G02811500.1"/>
    <property type="gene ID" value="TraesNOR5A03G02811500"/>
</dbReference>
<dbReference type="Proteomes" id="UP000019116">
    <property type="component" value="Chromosome 5A"/>
</dbReference>
<feature type="compositionally biased region" description="Polar residues" evidence="10">
    <location>
        <begin position="706"/>
        <end position="716"/>
    </location>
</feature>
<dbReference type="InterPro" id="IPR058668">
    <property type="entry name" value="NERD_dom"/>
</dbReference>
<reference evidence="15" key="2">
    <citation type="submission" date="2018-10" db="UniProtKB">
        <authorList>
            <consortium name="EnsemblPlants"/>
        </authorList>
    </citation>
    <scope>IDENTIFICATION</scope>
</reference>
<feature type="region of interest" description="Disordered" evidence="10">
    <location>
        <begin position="1"/>
        <end position="29"/>
    </location>
</feature>
<keyword evidence="16" id="KW-1185">Reference proteome</keyword>
<feature type="compositionally biased region" description="Polar residues" evidence="10">
    <location>
        <begin position="1109"/>
        <end position="1120"/>
    </location>
</feature>
<evidence type="ECO:0000259" key="12">
    <source>
        <dbReference type="PROSITE" id="PS50829"/>
    </source>
</evidence>
<dbReference type="Gene3D" id="3.30.1490.40">
    <property type="match status" value="1"/>
</dbReference>
<feature type="region of interest" description="Disordered" evidence="10">
    <location>
        <begin position="989"/>
        <end position="1081"/>
    </location>
</feature>
<accession>A0A3B6KUS2</accession>
<dbReference type="GO" id="GO:0016593">
    <property type="term" value="C:Cdc73/Paf1 complex"/>
    <property type="evidence" value="ECO:0000318"/>
    <property type="project" value="GO_Central"/>
</dbReference>
<feature type="compositionally biased region" description="Polar residues" evidence="10">
    <location>
        <begin position="1191"/>
        <end position="1201"/>
    </location>
</feature>
<feature type="compositionally biased region" description="Basic and acidic residues" evidence="10">
    <location>
        <begin position="1144"/>
        <end position="1156"/>
    </location>
</feature>
<feature type="domain" description="Plus3" evidence="13">
    <location>
        <begin position="497"/>
        <end position="629"/>
    </location>
</feature>
<protein>
    <recommendedName>
        <fullName evidence="17">Zinc finger CCCH domain-containing protein 44</fullName>
    </recommendedName>
</protein>
<dbReference type="InterPro" id="IPR019835">
    <property type="entry name" value="SWIB_domain"/>
</dbReference>
<organism evidence="15">
    <name type="scientific">Triticum aestivum</name>
    <name type="common">Wheat</name>
    <dbReference type="NCBI Taxonomy" id="4565"/>
    <lineage>
        <taxon>Eukaryota</taxon>
        <taxon>Viridiplantae</taxon>
        <taxon>Streptophyta</taxon>
        <taxon>Embryophyta</taxon>
        <taxon>Tracheophyta</taxon>
        <taxon>Spermatophyta</taxon>
        <taxon>Magnoliopsida</taxon>
        <taxon>Liliopsida</taxon>
        <taxon>Poales</taxon>
        <taxon>Poaceae</taxon>
        <taxon>BOP clade</taxon>
        <taxon>Pooideae</taxon>
        <taxon>Triticodae</taxon>
        <taxon>Triticeae</taxon>
        <taxon>Triticinae</taxon>
        <taxon>Triticum</taxon>
    </lineage>
</organism>
<dbReference type="SUPFAM" id="SSF47592">
    <property type="entry name" value="SWIB/MDM2 domain"/>
    <property type="match status" value="1"/>
</dbReference>
<dbReference type="InterPro" id="IPR004343">
    <property type="entry name" value="Plus-3_dom"/>
</dbReference>
<keyword evidence="3 9" id="KW-0863">Zinc-finger</keyword>
<feature type="region of interest" description="Disordered" evidence="10">
    <location>
        <begin position="737"/>
        <end position="773"/>
    </location>
</feature>
<feature type="compositionally biased region" description="Polar residues" evidence="10">
    <location>
        <begin position="966"/>
        <end position="977"/>
    </location>
</feature>
<evidence type="ECO:0008006" key="17">
    <source>
        <dbReference type="Google" id="ProtNLM"/>
    </source>
</evidence>
<comment type="subcellular location">
    <subcellularLocation>
        <location evidence="1">Nucleus</location>
    </subcellularLocation>
</comment>
<feature type="domain" description="GYF" evidence="12">
    <location>
        <begin position="796"/>
        <end position="848"/>
    </location>
</feature>
<feature type="compositionally biased region" description="Low complexity" evidence="10">
    <location>
        <begin position="1005"/>
        <end position="1014"/>
    </location>
</feature>
<dbReference type="PROSITE" id="PS50016">
    <property type="entry name" value="ZF_PHD_2"/>
    <property type="match status" value="1"/>
</dbReference>
<evidence type="ECO:0000256" key="3">
    <source>
        <dbReference type="ARBA" id="ARBA00022771"/>
    </source>
</evidence>
<dbReference type="SUPFAM" id="SSF55277">
    <property type="entry name" value="GYF domain"/>
    <property type="match status" value="1"/>
</dbReference>
<dbReference type="FunFam" id="3.30.40.10:FF:000303">
    <property type="entry name" value="Zinc finger CCCH domain-containing protein 19"/>
    <property type="match status" value="1"/>
</dbReference>
<dbReference type="PROSITE" id="PS51360">
    <property type="entry name" value="PLUS3"/>
    <property type="match status" value="1"/>
</dbReference>
<dbReference type="InterPro" id="IPR003121">
    <property type="entry name" value="SWIB_MDM2_domain"/>
</dbReference>
<dbReference type="OrthoDB" id="6415790at2759"/>
<feature type="compositionally biased region" description="Basic and acidic residues" evidence="10">
    <location>
        <begin position="1099"/>
        <end position="1108"/>
    </location>
</feature>
<dbReference type="SMART" id="SM00719">
    <property type="entry name" value="Plus3"/>
    <property type="match status" value="1"/>
</dbReference>
<dbReference type="CDD" id="cd15568">
    <property type="entry name" value="PHD5_NSD"/>
    <property type="match status" value="1"/>
</dbReference>
<feature type="compositionally biased region" description="Basic and acidic residues" evidence="10">
    <location>
        <begin position="1213"/>
        <end position="1231"/>
    </location>
</feature>
<dbReference type="PaxDb" id="4565-Traes_5AL_616C1C8C5.2"/>
<feature type="compositionally biased region" description="Polar residues" evidence="10">
    <location>
        <begin position="872"/>
        <end position="905"/>
    </location>
</feature>
<feature type="compositionally biased region" description="Basic and acidic residues" evidence="10">
    <location>
        <begin position="1175"/>
        <end position="1189"/>
    </location>
</feature>
<dbReference type="Gene3D" id="3.30.40.10">
    <property type="entry name" value="Zinc/RING finger domain, C3HC4 (zinc finger)"/>
    <property type="match status" value="1"/>
</dbReference>
<dbReference type="PROSITE" id="PS01359">
    <property type="entry name" value="ZF_PHD_1"/>
    <property type="match status" value="1"/>
</dbReference>
<keyword evidence="6" id="KW-0238">DNA-binding</keyword>
<dbReference type="PROSITE" id="PS50829">
    <property type="entry name" value="GYF"/>
    <property type="match status" value="1"/>
</dbReference>
<feature type="region of interest" description="Disordered" evidence="10">
    <location>
        <begin position="42"/>
        <end position="112"/>
    </location>
</feature>
<evidence type="ECO:0000256" key="4">
    <source>
        <dbReference type="ARBA" id="ARBA00022833"/>
    </source>
</evidence>
<feature type="compositionally biased region" description="Polar residues" evidence="10">
    <location>
        <begin position="1952"/>
        <end position="1965"/>
    </location>
</feature>
<evidence type="ECO:0000256" key="8">
    <source>
        <dbReference type="ARBA" id="ARBA00023242"/>
    </source>
</evidence>
<evidence type="ECO:0000256" key="6">
    <source>
        <dbReference type="ARBA" id="ARBA00023125"/>
    </source>
</evidence>
<dbReference type="InterPro" id="IPR003169">
    <property type="entry name" value="GYF"/>
</dbReference>
<dbReference type="GO" id="GO:0003677">
    <property type="term" value="F:DNA binding"/>
    <property type="evidence" value="ECO:0007669"/>
    <property type="project" value="UniProtKB-KW"/>
</dbReference>
<feature type="compositionally biased region" description="Polar residues" evidence="10">
    <location>
        <begin position="944"/>
        <end position="958"/>
    </location>
</feature>
<dbReference type="SMR" id="A0A3B6KUS2"/>
<dbReference type="PANTHER" id="PTHR13115">
    <property type="entry name" value="RNA POLYMERASE-ASSOCIATED PROTEIN RTF1 HOMOLOG"/>
    <property type="match status" value="1"/>
</dbReference>
<dbReference type="SMART" id="SM00444">
    <property type="entry name" value="GYF"/>
    <property type="match status" value="1"/>
</dbReference>
<feature type="compositionally biased region" description="Polar residues" evidence="10">
    <location>
        <begin position="753"/>
        <end position="773"/>
    </location>
</feature>
<evidence type="ECO:0000313" key="16">
    <source>
        <dbReference type="Proteomes" id="UP000019116"/>
    </source>
</evidence>
<evidence type="ECO:0000259" key="14">
    <source>
        <dbReference type="PROSITE" id="PS51925"/>
    </source>
</evidence>
<dbReference type="InterPro" id="IPR011011">
    <property type="entry name" value="Znf_FYVE_PHD"/>
</dbReference>
<feature type="domain" description="DM2" evidence="14">
    <location>
        <begin position="356"/>
        <end position="439"/>
    </location>
</feature>
<dbReference type="Gene3D" id="1.10.245.10">
    <property type="entry name" value="SWIB/MDM2 domain"/>
    <property type="match status" value="1"/>
</dbReference>
<dbReference type="InterPro" id="IPR036128">
    <property type="entry name" value="Plus3-like_sf"/>
</dbReference>
<sequence>MADILDPPPHDTEPEPEPPGMDDSHFLGSICGMGMGMGMGMGDTVLAQPAPDAAPPAPGGPTTAPPQLHKQQPQLVPSPPKKRGRPPRSSANANANGGLVATATTTTLTPAAARRAEAKAAKKRKEEEEDEVVCFICFDGGDLVVCDRRGCPKVYHPACIKRDDSFFTSRTKWNCGWHICSSCEKAGHYMCYTCTFSACKVCVKHGKFFAVRGAKGFCDTCFGTILLIETKDEGDDTKVRVDFDDRFTWEYLFKLYWSDLKGKLSLTMEELTGAKSRWSAPIAYARKEKDESSDDLYDANYDDGAGKRRRANPSRKRGKKRQNPQSVCSVTVEDVKVATGNAEKLPKKEPSDGVSLPLNTKWASPELLEFVGHMRDGDQSFISQFDVQALLLDYIKKNDLRDPRRKSQVICDSRLQRLFKKTHVAHFEMLRLLEMHCPVSDASTVNNGNRGDINLNSAQIDATGYGEVADKLYPDRKKRMHRKMERESLSNLNDYAAIDMHNISLIYLRRSLMEDLIDDPTFSDKVSGGFVRIKITDVGQKQDMYRLVKVVGTHKVAEKYNIGKKKTNFALEILNLKKKEIITMDTISNQDFTQEECKRLRQSMKYGLIDRLKVGDIQDKATIFQSVRVNDWLENEKQRLGYLRDRASETGRKKELRECVEKLQLLNNSEERARRINEVLEVHIDSHMNPDYESSEEMDDKRAVEQSGSGKRSNGLFSPIKVQNYAKIMSDAIRNPKNLSKQSTIPKLGAGRSSKNSHSTTGTDIPKSGTNVSSKMCEAAPVSSPGVTPSTELEPEKVWHYKDPSGNVQGPFTLLQLSKWTAYFPRDLRVWLIFESEERSLLLTEVLSKQPKDFGQVPSVRSSKTKLAGSGQHRNSSNVDLNSTPSPAGYSRFNSSETTVQSTKYSVPERVSPLHSSDELQHGGVQGRHSAECNNGHNRGDRWSPSTTQTSCSGQNNVESHRNQHASRSQAQHKSSLQAGCVKDLDSRQDYSHTVPTQLTRRDVPSPALALSPSESRTASSQHESSCLSSTNPGLHDELHSSITSEKTKSCAPATSVEDRGSSSPSAMLAHSERVPVCSQQSVPSAAIPEICKVGEEMKNEEKTRETDASNVSVNQSPQSKMFPDSSPDNQDIEREYLNPVQKSESKKADVAHSEKVPVCSPQSVPAASIPEICKAGEIKNEEKTREADASNVSVNQSPQSKMFPDSSPDNQDIEHERSNPTQKSESKKADVAQSGSKSAIPETLDTKIPDHSPASFVSPKFDLPTGEVGATDSVPNLEKTDVSGEDLNSKKECYSETSLAIKEKVIADPAPIAKSIDASDVPESACDVPTGEIRGVDNVEKTVLSGDDSNTRKECCSKKTTLVTREKSVADPACAELINTPDVPESVSNLEKRDSKGQDYSDIQKELYNESILVTSKKLLTDSACAESTDGAAVLERDLMGAGSNSQKELYSKSTLVTSEKMVVEPASCAESVGVPNILGSASNLERRDLNDEDPIVQKELFSESMLVTGDKMVVKPVSRAESVDVSTVLESVSNMEGRDLNVEDSIVRKELFTESTLVTSDKMVVDPASCADVSDVLESVFNLEKTGLEGEHSNIQKELYEESALVTRENMVTDPASVHVSDVLEPVFDLEKTYLGGEGSDIQKELHEGSTLVTREYMAVDPVPCAESTDVSLTEQNRGTLCMDALAAIEQFMTASPEEEPQCSSPIALSPWGESGYYQGDAVDSGLWGVQDDTINEMWSLLSPMPTPQNLSGVKSEAEGGAHVVNAATVAQGEYDFFQRDPTPGVHWGLTEQVKPKATAASASPIDVNVSTGAFGWQPSASERSNAASASPIDVNVSTGAFGWQPSADERSNAGAAWSTGYNPNMYSSYGAAAGAAPSVRTSQQAAAAPSVRSSQQAPVKQEYTELDAANFRGALRNFGASFGNNTKSWNAPAGNANRGSQRRDRYSEISESWLLSSNNNPRSRTDGFSGGGTSQTPPRGHR</sequence>
<feature type="region of interest" description="Disordered" evidence="10">
    <location>
        <begin position="1925"/>
        <end position="1985"/>
    </location>
</feature>
<dbReference type="GO" id="GO:1990269">
    <property type="term" value="F:RNA polymerase II C-terminal domain phosphoserine binding"/>
    <property type="evidence" value="ECO:0000318"/>
    <property type="project" value="GO_Central"/>
</dbReference>
<keyword evidence="4" id="KW-0862">Zinc</keyword>
<dbReference type="Gramene" id="TraesMAC5A03G02785850.1">
    <property type="protein sequence ID" value="TraesMAC5A03G02785850.1"/>
    <property type="gene ID" value="TraesMAC5A03G02785850"/>
</dbReference>
<evidence type="ECO:0000256" key="5">
    <source>
        <dbReference type="ARBA" id="ARBA00023015"/>
    </source>
</evidence>
<dbReference type="SMART" id="SM00151">
    <property type="entry name" value="SWIB"/>
    <property type="match status" value="1"/>
</dbReference>
<dbReference type="Gramene" id="TraesCS5A03G1298100.1">
    <property type="protein sequence ID" value="TraesCS5A03G1298100.1.CDS"/>
    <property type="gene ID" value="TraesCS5A03G1298100"/>
</dbReference>
<feature type="compositionally biased region" description="Low complexity" evidence="10">
    <location>
        <begin position="101"/>
        <end position="112"/>
    </location>
</feature>
<dbReference type="InterPro" id="IPR035445">
    <property type="entry name" value="GYF-like_dom_sf"/>
</dbReference>
<dbReference type="STRING" id="4565.A0A3B6KUS2"/>
<dbReference type="Pfam" id="PF03126">
    <property type="entry name" value="Plus-3"/>
    <property type="match status" value="1"/>
</dbReference>
<dbReference type="FunFam" id="3.90.70.200:FF:000002">
    <property type="entry name" value="Zinc finger CCCH domain-containing protein 19"/>
    <property type="match status" value="1"/>
</dbReference>
<feature type="region of interest" description="Disordered" evidence="10">
    <location>
        <begin position="853"/>
        <end position="977"/>
    </location>
</feature>
<evidence type="ECO:0000256" key="1">
    <source>
        <dbReference type="ARBA" id="ARBA00004123"/>
    </source>
</evidence>
<dbReference type="CDD" id="cd10567">
    <property type="entry name" value="SWIB-MDM2_like"/>
    <property type="match status" value="1"/>
</dbReference>
<dbReference type="Pfam" id="PF02201">
    <property type="entry name" value="SWIB"/>
    <property type="match status" value="1"/>
</dbReference>
<proteinExistence type="predicted"/>
<dbReference type="Pfam" id="PF25980">
    <property type="entry name" value="NERD_plant"/>
    <property type="match status" value="1"/>
</dbReference>
<feature type="region of interest" description="Disordered" evidence="10">
    <location>
        <begin position="294"/>
        <end position="332"/>
    </location>
</feature>
<dbReference type="InterPro" id="IPR001965">
    <property type="entry name" value="Znf_PHD"/>
</dbReference>
<feature type="domain" description="PHD-type" evidence="11">
    <location>
        <begin position="131"/>
        <end position="197"/>
    </location>
</feature>
<keyword evidence="5" id="KW-0805">Transcription regulation</keyword>